<dbReference type="Pfam" id="PF04548">
    <property type="entry name" value="AIG1"/>
    <property type="match status" value="2"/>
</dbReference>
<feature type="domain" description="AIG1-type G" evidence="6">
    <location>
        <begin position="98"/>
        <end position="302"/>
    </location>
</feature>
<dbReference type="Proteomes" id="UP000824219">
    <property type="component" value="Linkage Group LG12"/>
</dbReference>
<feature type="compositionally biased region" description="Basic and acidic residues" evidence="5">
    <location>
        <begin position="510"/>
        <end position="572"/>
    </location>
</feature>
<feature type="region of interest" description="Disordered" evidence="5">
    <location>
        <begin position="510"/>
        <end position="578"/>
    </location>
</feature>
<keyword evidence="8" id="KW-1185">Reference proteome</keyword>
<feature type="coiled-coil region" evidence="4">
    <location>
        <begin position="2"/>
        <end position="66"/>
    </location>
</feature>
<dbReference type="FunFam" id="3.40.50.300:FF:000366">
    <property type="entry name" value="GTPase, IMAP family member 2"/>
    <property type="match status" value="1"/>
</dbReference>
<accession>A0A9D3SNR6</accession>
<dbReference type="InterPro" id="IPR045058">
    <property type="entry name" value="GIMA/IAN/Toc"/>
</dbReference>
<evidence type="ECO:0000256" key="1">
    <source>
        <dbReference type="ARBA" id="ARBA00008535"/>
    </source>
</evidence>
<keyword evidence="2" id="KW-0547">Nucleotide-binding</keyword>
<protein>
    <recommendedName>
        <fullName evidence="6">AIG1-type G domain-containing protein</fullName>
    </recommendedName>
</protein>
<evidence type="ECO:0000256" key="5">
    <source>
        <dbReference type="SAM" id="MobiDB-lite"/>
    </source>
</evidence>
<proteinExistence type="inferred from homology"/>
<dbReference type="EMBL" id="JAHKSW010000012">
    <property type="protein sequence ID" value="KAG7326074.1"/>
    <property type="molecule type" value="Genomic_DNA"/>
</dbReference>
<dbReference type="SUPFAM" id="SSF52540">
    <property type="entry name" value="P-loop containing nucleoside triphosphate hydrolases"/>
    <property type="match status" value="2"/>
</dbReference>
<dbReference type="PANTHER" id="PTHR10903:SF186">
    <property type="entry name" value="GTPASE IMAP FAMILY MEMBER 4-LIKE-RELATED"/>
    <property type="match status" value="1"/>
</dbReference>
<evidence type="ECO:0000313" key="8">
    <source>
        <dbReference type="Proteomes" id="UP000824219"/>
    </source>
</evidence>
<reference evidence="7 8" key="1">
    <citation type="submission" date="2021-06" db="EMBL/GenBank/DDBJ databases">
        <title>Chromosome-level genome assembly of the red-tail catfish (Hemibagrus wyckioides).</title>
        <authorList>
            <person name="Shao F."/>
        </authorList>
    </citation>
    <scope>NUCLEOTIDE SEQUENCE [LARGE SCALE GENOMIC DNA]</scope>
    <source>
        <strain evidence="7">EC202008001</strain>
        <tissue evidence="7">Blood</tissue>
    </source>
</reference>
<gene>
    <name evidence="7" type="ORF">KOW79_010999</name>
</gene>
<dbReference type="InterPro" id="IPR027417">
    <property type="entry name" value="P-loop_NTPase"/>
</dbReference>
<organism evidence="7 8">
    <name type="scientific">Hemibagrus wyckioides</name>
    <dbReference type="NCBI Taxonomy" id="337641"/>
    <lineage>
        <taxon>Eukaryota</taxon>
        <taxon>Metazoa</taxon>
        <taxon>Chordata</taxon>
        <taxon>Craniata</taxon>
        <taxon>Vertebrata</taxon>
        <taxon>Euteleostomi</taxon>
        <taxon>Actinopterygii</taxon>
        <taxon>Neopterygii</taxon>
        <taxon>Teleostei</taxon>
        <taxon>Ostariophysi</taxon>
        <taxon>Siluriformes</taxon>
        <taxon>Bagridae</taxon>
        <taxon>Hemibagrus</taxon>
    </lineage>
</organism>
<evidence type="ECO:0000256" key="3">
    <source>
        <dbReference type="ARBA" id="ARBA00023134"/>
    </source>
</evidence>
<evidence type="ECO:0000256" key="2">
    <source>
        <dbReference type="ARBA" id="ARBA00022741"/>
    </source>
</evidence>
<sequence>MYEDVEQRLRRREDELRKIYEQKLHEQQLELQTKYQEEKRNLQEKIDALKESDQEKEKKIKQLQHLVTRNNQILTEYLLRSKQLILTLMKMVTYEKSAPQFNFVLLGKSGSGKSASGNTILGRRAFLSKRSPTSVTKHVQIEHSSVSGLPVTVYDTPGFCNTEMRDDQVRQECQKVFSSCESESDFCMYLLVIRRERFTQEEQKAVQETELLLGKDRLEKTWILFTGGDELEEEDQTVEEFISDTESLKELVKRYSYRCHVFNNKIKSDQVQHLLGIVTKKLLKSAPHLQGTKTQRTRKTTPPASISNSDRRIVLLGKTGCGKSATGNSILGEERFRSKLSLNSVTSRTEAHQGRVEDRNVCVIDTPGLFDTSADPVETAEEIGRSICLSSPGPHAFLIVLPVNIRFTDQEKQIIEMIEMLFGDEVRKYVMVLFTHGDLLKGVTVEELIKKNKALSDLVQQCGGGHHVFNNEDQRNREQVRELLQKIDRMVEKNGGTCYSNEMFEEAARLRQGEEERVRREEEERKQREEAERQKEIEKVTRETEERIRQMERVRREEEERQKERRERKDQSDSCLIM</sequence>
<dbReference type="PROSITE" id="PS51720">
    <property type="entry name" value="G_AIG1"/>
    <property type="match status" value="2"/>
</dbReference>
<evidence type="ECO:0000259" key="6">
    <source>
        <dbReference type="PROSITE" id="PS51720"/>
    </source>
</evidence>
<dbReference type="OrthoDB" id="8954335at2759"/>
<feature type="domain" description="AIG1-type G" evidence="6">
    <location>
        <begin position="308"/>
        <end position="508"/>
    </location>
</feature>
<dbReference type="CDD" id="cd01852">
    <property type="entry name" value="AIG1"/>
    <property type="match status" value="1"/>
</dbReference>
<name>A0A9D3SNR6_9TELE</name>
<dbReference type="GO" id="GO:0005525">
    <property type="term" value="F:GTP binding"/>
    <property type="evidence" value="ECO:0007669"/>
    <property type="project" value="UniProtKB-KW"/>
</dbReference>
<evidence type="ECO:0000256" key="4">
    <source>
        <dbReference type="SAM" id="Coils"/>
    </source>
</evidence>
<keyword evidence="3" id="KW-0342">GTP-binding</keyword>
<dbReference type="Gene3D" id="3.40.50.300">
    <property type="entry name" value="P-loop containing nucleotide triphosphate hydrolases"/>
    <property type="match status" value="2"/>
</dbReference>
<comment type="caution">
    <text evidence="7">The sequence shown here is derived from an EMBL/GenBank/DDBJ whole genome shotgun (WGS) entry which is preliminary data.</text>
</comment>
<comment type="similarity">
    <text evidence="1">Belongs to the TRAFAC class TrmE-Era-EngA-EngB-Septin-like GTPase superfamily. AIG1/Toc34/Toc159-like paraseptin GTPase family. IAN subfamily.</text>
</comment>
<dbReference type="InterPro" id="IPR006703">
    <property type="entry name" value="G_AIG1"/>
</dbReference>
<keyword evidence="4" id="KW-0175">Coiled coil</keyword>
<evidence type="ECO:0000313" key="7">
    <source>
        <dbReference type="EMBL" id="KAG7326074.1"/>
    </source>
</evidence>
<dbReference type="PANTHER" id="PTHR10903">
    <property type="entry name" value="GTPASE, IMAP FAMILY MEMBER-RELATED"/>
    <property type="match status" value="1"/>
</dbReference>
<dbReference type="AlphaFoldDB" id="A0A9D3SNR6"/>